<dbReference type="EMBL" id="CP146022">
    <property type="protein sequence ID" value="WWQ69008.1"/>
    <property type="molecule type" value="Genomic_DNA"/>
</dbReference>
<dbReference type="Proteomes" id="UP001432251">
    <property type="component" value="Chromosome"/>
</dbReference>
<keyword evidence="2" id="KW-1185">Reference proteome</keyword>
<accession>A0ACD5AP76</accession>
<protein>
    <submittedName>
        <fullName evidence="1">CDP-glycerol glycerophosphotransferase family protein</fullName>
    </submittedName>
</protein>
<reference evidence="1" key="1">
    <citation type="journal article" date="2025" name="Int. J. Syst. Evol. Microbiol.">
        <title>Streptomyces citrinus sp. nov., with yellow diffusible pigment.</title>
        <authorList>
            <person name="He Y."/>
            <person name="Yang E."/>
            <person name="Xu J."/>
            <person name="Sun Y."/>
            <person name="Sun L."/>
        </authorList>
    </citation>
    <scope>NUCLEOTIDE SEQUENCE</scope>
    <source>
        <strain evidence="1">Q6</strain>
    </source>
</reference>
<gene>
    <name evidence="1" type="ORF">V2W30_15775</name>
</gene>
<proteinExistence type="predicted"/>
<name>A0ACD5AP76_9ACTN</name>
<evidence type="ECO:0000313" key="1">
    <source>
        <dbReference type="EMBL" id="WWQ69008.1"/>
    </source>
</evidence>
<evidence type="ECO:0000313" key="2">
    <source>
        <dbReference type="Proteomes" id="UP001432251"/>
    </source>
</evidence>
<organism evidence="1 2">
    <name type="scientific">Streptomyces citrinus</name>
    <dbReference type="NCBI Taxonomy" id="3118173"/>
    <lineage>
        <taxon>Bacteria</taxon>
        <taxon>Bacillati</taxon>
        <taxon>Actinomycetota</taxon>
        <taxon>Actinomycetes</taxon>
        <taxon>Kitasatosporales</taxon>
        <taxon>Streptomycetaceae</taxon>
        <taxon>Streptomyces</taxon>
    </lineage>
</organism>
<sequence>MWVTRDARTHVPASASGVEEFSSPWYAALARCRRIVTAHQLPDFFERREGQTVVQTWDGAPLKRIGTDLTDTLYADHDHLAQLPGLARQWDVLVAPSRWSAPHLSRALAFDGEVLEAGSPRNDVLFTAPDDRRKRAERLRRDLDIDPGKRIVLYAPTYRDHLAHSPGRFRHEPAFDFAAAERELAADHVLLVRKHPRATGRLTGARAPFVRDVTGHPSAAELLLLADVLVTDYSSLMFDFAHTGRPMLFHTYDLEHYRDTVRGFYLDFEDRAPGPLLASTDDVVRALRELEDVTARHATAYETFRASYCDLDDGRAAARVAERLMR</sequence>